<organism evidence="1 2">
    <name type="scientific">Candidatus Daviesbacteria bacterium GW2011_GWB1_41_5</name>
    <dbReference type="NCBI Taxonomy" id="1618429"/>
    <lineage>
        <taxon>Bacteria</taxon>
        <taxon>Candidatus Daviesiibacteriota</taxon>
    </lineage>
</organism>
<sequence length="83" mass="9665">MLDIKKSGKIIVRNNDLSTEAGRWYESGTDVIDLLKVSPVEEEFLRECEDRDQAPSKEFTDFRERVTREDYSSSTPKPRIVIK</sequence>
<dbReference type="AlphaFoldDB" id="A0A0G0YW36"/>
<evidence type="ECO:0000313" key="1">
    <source>
        <dbReference type="EMBL" id="KKS13901.1"/>
    </source>
</evidence>
<name>A0A0G0YW36_9BACT</name>
<comment type="caution">
    <text evidence="1">The sequence shown here is derived from an EMBL/GenBank/DDBJ whole genome shotgun (WGS) entry which is preliminary data.</text>
</comment>
<proteinExistence type="predicted"/>
<protein>
    <submittedName>
        <fullName evidence="1">Uncharacterized protein</fullName>
    </submittedName>
</protein>
<reference evidence="1 2" key="1">
    <citation type="journal article" date="2015" name="Nature">
        <title>rRNA introns, odd ribosomes, and small enigmatic genomes across a large radiation of phyla.</title>
        <authorList>
            <person name="Brown C.T."/>
            <person name="Hug L.A."/>
            <person name="Thomas B.C."/>
            <person name="Sharon I."/>
            <person name="Castelle C.J."/>
            <person name="Singh A."/>
            <person name="Wilkins M.J."/>
            <person name="Williams K.H."/>
            <person name="Banfield J.F."/>
        </authorList>
    </citation>
    <scope>NUCLEOTIDE SEQUENCE [LARGE SCALE GENOMIC DNA]</scope>
</reference>
<dbReference type="Proteomes" id="UP000034753">
    <property type="component" value="Unassembled WGS sequence"/>
</dbReference>
<gene>
    <name evidence="1" type="ORF">UU67_C0013G0008</name>
</gene>
<accession>A0A0G0YW36</accession>
<evidence type="ECO:0000313" key="2">
    <source>
        <dbReference type="Proteomes" id="UP000034753"/>
    </source>
</evidence>
<dbReference type="EMBL" id="LCBN01000013">
    <property type="protein sequence ID" value="KKS13901.1"/>
    <property type="molecule type" value="Genomic_DNA"/>
</dbReference>